<proteinExistence type="inferred from homology"/>
<gene>
    <name evidence="4" type="ORF">AVM11_12030</name>
</gene>
<feature type="domain" description="Carbamoyltransferase C-terminal" evidence="3">
    <location>
        <begin position="391"/>
        <end position="556"/>
    </location>
</feature>
<name>A0A175XZ48_9SPHN</name>
<dbReference type="PANTHER" id="PTHR34847:SF1">
    <property type="entry name" value="NODULATION PROTEIN U"/>
    <property type="match status" value="1"/>
</dbReference>
<feature type="domain" description="Carbamoyltransferase" evidence="2">
    <location>
        <begin position="3"/>
        <end position="70"/>
    </location>
</feature>
<dbReference type="InterPro" id="IPR043129">
    <property type="entry name" value="ATPase_NBD"/>
</dbReference>
<dbReference type="InterPro" id="IPR031730">
    <property type="entry name" value="Carbam_trans_C"/>
</dbReference>
<sequence>MNILGISARYHDSACCLLRDGTLVAAAQEERFSRVKQDRSLPRQAFRYCLREANLTIADVDCIAFYEDPQLKLGRQIWSAQFPGLSAKRRADMLRVLADPTPQDWISRVFGFDGPIEVVDHHLSHAASSYYFSGFDEAAILTVDGVGDWPTTTYGRGAGAVIERLETVDFPDSLGLFYSAITAYLGFEVNEGEYKVMGLAPYGEPIYADRLAKLVQSSPGGQYRLDLQYFGFLDQEQMYSDAFVSLMGRPARLPETPLERFHLDVARSAQAVLEDVLLQKVRYLGDMVPSENLCMAGGVALNVVANARCRNEGPFKRLFIQPAAGDAGGAVGAAAMAYVRRSGEWPTRKLRDVFLGPRTETDAVADLLTGSGVPFLDFRGREDDLLREVVRHLADGKVVGWFQGRAEFGPRALGGRSIIADPRPADMRDRINASVKKRESFRPFAPSVLAEECAVHFDLPHPSPFMLETCQVVSPIDLPAITHVDGSARVHTVDDAENPRFAALLRHFQEHTGCPLLLNTSFNMRGEPIVNSAVDAIVSFVESSIDVLVLEDAVVDRAVVTPLWELMASRHYAAVRERKGHVGHLVYTLF</sequence>
<dbReference type="InterPro" id="IPR051338">
    <property type="entry name" value="NodU/CmcH_Carbamoyltrnsfr"/>
</dbReference>
<dbReference type="EMBL" id="LQCK02000068">
    <property type="protein sequence ID" value="KZB93588.1"/>
    <property type="molecule type" value="Genomic_DNA"/>
</dbReference>
<accession>A0A175XZ48</accession>
<dbReference type="Proteomes" id="UP000078460">
    <property type="component" value="Unassembled WGS sequence"/>
</dbReference>
<dbReference type="InterPro" id="IPR038152">
    <property type="entry name" value="Carbam_trans_C_sf"/>
</dbReference>
<dbReference type="AlphaFoldDB" id="A0A175XZ48"/>
<dbReference type="SUPFAM" id="SSF53067">
    <property type="entry name" value="Actin-like ATPase domain"/>
    <property type="match status" value="1"/>
</dbReference>
<dbReference type="KEGG" id="smy:BJP26_14675"/>
<evidence type="ECO:0000259" key="3">
    <source>
        <dbReference type="Pfam" id="PF16861"/>
    </source>
</evidence>
<dbReference type="RefSeq" id="WP_062126233.1">
    <property type="nucleotide sequence ID" value="NZ_CP017578.1"/>
</dbReference>
<organism evidence="4 5">
    <name type="scientific">Sphingomonas melonis TY</name>
    <dbReference type="NCBI Taxonomy" id="621456"/>
    <lineage>
        <taxon>Bacteria</taxon>
        <taxon>Pseudomonadati</taxon>
        <taxon>Pseudomonadota</taxon>
        <taxon>Alphaproteobacteria</taxon>
        <taxon>Sphingomonadales</taxon>
        <taxon>Sphingomonadaceae</taxon>
        <taxon>Sphingomonas</taxon>
    </lineage>
</organism>
<dbReference type="Gene3D" id="3.90.870.20">
    <property type="entry name" value="Carbamoyltransferase, C-terminal domain"/>
    <property type="match status" value="1"/>
</dbReference>
<dbReference type="CDD" id="cd24098">
    <property type="entry name" value="ASKHA_NBD_TobZ_N"/>
    <property type="match status" value="1"/>
</dbReference>
<dbReference type="STRING" id="621456.BJP26_14675"/>
<evidence type="ECO:0000313" key="5">
    <source>
        <dbReference type="Proteomes" id="UP000078460"/>
    </source>
</evidence>
<evidence type="ECO:0000259" key="2">
    <source>
        <dbReference type="Pfam" id="PF02543"/>
    </source>
</evidence>
<dbReference type="Pfam" id="PF16861">
    <property type="entry name" value="Carbam_trans_C"/>
    <property type="match status" value="1"/>
</dbReference>
<evidence type="ECO:0000313" key="4">
    <source>
        <dbReference type="EMBL" id="KZB93588.1"/>
    </source>
</evidence>
<keyword evidence="5" id="KW-1185">Reference proteome</keyword>
<dbReference type="PANTHER" id="PTHR34847">
    <property type="entry name" value="NODULATION PROTEIN U"/>
    <property type="match status" value="1"/>
</dbReference>
<dbReference type="OrthoDB" id="9780777at2"/>
<comment type="similarity">
    <text evidence="1">Belongs to the NodU/CmcH family.</text>
</comment>
<dbReference type="GO" id="GO:0016740">
    <property type="term" value="F:transferase activity"/>
    <property type="evidence" value="ECO:0007669"/>
    <property type="project" value="UniProtKB-KW"/>
</dbReference>
<comment type="caution">
    <text evidence="4">The sequence shown here is derived from an EMBL/GenBank/DDBJ whole genome shotgun (WGS) entry which is preliminary data.</text>
</comment>
<reference evidence="4" key="1">
    <citation type="submission" date="2016-03" db="EMBL/GenBank/DDBJ databases">
        <title>Sphingomonas melonis TY, whole genome shotgun sequencing.</title>
        <authorList>
            <person name="Wang H."/>
            <person name="Zhu P."/>
        </authorList>
    </citation>
    <scope>NUCLEOTIDE SEQUENCE [LARGE SCALE GENOMIC DNA]</scope>
    <source>
        <strain evidence="4">TY</strain>
    </source>
</reference>
<dbReference type="Pfam" id="PF02543">
    <property type="entry name" value="Carbam_trans_N"/>
    <property type="match status" value="2"/>
</dbReference>
<feature type="domain" description="Carbamoyltransferase" evidence="2">
    <location>
        <begin position="115"/>
        <end position="334"/>
    </location>
</feature>
<dbReference type="Gene3D" id="3.30.420.40">
    <property type="match status" value="2"/>
</dbReference>
<protein>
    <submittedName>
        <fullName evidence="4">Carbamoyltransferase</fullName>
    </submittedName>
</protein>
<evidence type="ECO:0000256" key="1">
    <source>
        <dbReference type="ARBA" id="ARBA00006129"/>
    </source>
</evidence>
<dbReference type="InterPro" id="IPR003696">
    <property type="entry name" value="Carbtransf_dom"/>
</dbReference>